<dbReference type="AlphaFoldDB" id="A0A8S1CRI1"/>
<dbReference type="Proteomes" id="UP000494165">
    <property type="component" value="Unassembled WGS sequence"/>
</dbReference>
<sequence length="149" mass="17150">MAVPLNLPTFHDPRARLTARLTRQLAKLLNTLHQLEQLDQQSSTLNQQQWLEPELGDWLILDEAAEGQQPTLIPISPMLVVDALRAVQQEEYFDQLATSTMLLLHSHLASAVTQIHRTRLMLRLLCQMLSLSQQPRPRRAHRNRRPGDK</sequence>
<gene>
    <name evidence="1" type="ORF">CLODIP_2_CD11035</name>
</gene>
<name>A0A8S1CRI1_9INSE</name>
<keyword evidence="2" id="KW-1185">Reference proteome</keyword>
<proteinExistence type="predicted"/>
<comment type="caution">
    <text evidence="1">The sequence shown here is derived from an EMBL/GenBank/DDBJ whole genome shotgun (WGS) entry which is preliminary data.</text>
</comment>
<dbReference type="EMBL" id="CADEPI010000082">
    <property type="protein sequence ID" value="CAB3373186.1"/>
    <property type="molecule type" value="Genomic_DNA"/>
</dbReference>
<reference evidence="1 2" key="1">
    <citation type="submission" date="2020-04" db="EMBL/GenBank/DDBJ databases">
        <authorList>
            <person name="Alioto T."/>
            <person name="Alioto T."/>
            <person name="Gomez Garrido J."/>
        </authorList>
    </citation>
    <scope>NUCLEOTIDE SEQUENCE [LARGE SCALE GENOMIC DNA]</scope>
</reference>
<organism evidence="1 2">
    <name type="scientific">Cloeon dipterum</name>
    <dbReference type="NCBI Taxonomy" id="197152"/>
    <lineage>
        <taxon>Eukaryota</taxon>
        <taxon>Metazoa</taxon>
        <taxon>Ecdysozoa</taxon>
        <taxon>Arthropoda</taxon>
        <taxon>Hexapoda</taxon>
        <taxon>Insecta</taxon>
        <taxon>Pterygota</taxon>
        <taxon>Palaeoptera</taxon>
        <taxon>Ephemeroptera</taxon>
        <taxon>Pisciforma</taxon>
        <taxon>Baetidae</taxon>
        <taxon>Cloeon</taxon>
    </lineage>
</organism>
<accession>A0A8S1CRI1</accession>
<evidence type="ECO:0000313" key="2">
    <source>
        <dbReference type="Proteomes" id="UP000494165"/>
    </source>
</evidence>
<protein>
    <submittedName>
        <fullName evidence="1">Uncharacterized protein</fullName>
    </submittedName>
</protein>
<evidence type="ECO:0000313" key="1">
    <source>
        <dbReference type="EMBL" id="CAB3373186.1"/>
    </source>
</evidence>